<comment type="caution">
    <text evidence="2">The sequence shown here is derived from an EMBL/GenBank/DDBJ whole genome shotgun (WGS) entry which is preliminary data.</text>
</comment>
<protein>
    <submittedName>
        <fullName evidence="2">Uncharacterized protein</fullName>
    </submittedName>
</protein>
<organism evidence="2">
    <name type="scientific">marine sediment metagenome</name>
    <dbReference type="NCBI Taxonomy" id="412755"/>
    <lineage>
        <taxon>unclassified sequences</taxon>
        <taxon>metagenomes</taxon>
        <taxon>ecological metagenomes</taxon>
    </lineage>
</organism>
<gene>
    <name evidence="2" type="ORF">LCGC14_2940450</name>
</gene>
<dbReference type="AlphaFoldDB" id="A0A0F8Y554"/>
<keyword evidence="1" id="KW-0812">Transmembrane</keyword>
<dbReference type="EMBL" id="LAZR01058963">
    <property type="protein sequence ID" value="KKK68795.1"/>
    <property type="molecule type" value="Genomic_DNA"/>
</dbReference>
<feature type="non-terminal residue" evidence="2">
    <location>
        <position position="137"/>
    </location>
</feature>
<evidence type="ECO:0000313" key="2">
    <source>
        <dbReference type="EMBL" id="KKK68795.1"/>
    </source>
</evidence>
<accession>A0A0F8Y554</accession>
<sequence>MALDIQACLAADKCLVITNTQYYIFIAIFFIAAILLLIVLMVGFLTPAIIFLKAKLVKGSLIYSVNRGQMGRFLIASNKFQGIADVPKVGPFIITENSHTIEHKSKTPFYFAFGEFAATLPLDFVMIVQKLREKGKK</sequence>
<evidence type="ECO:0000256" key="1">
    <source>
        <dbReference type="SAM" id="Phobius"/>
    </source>
</evidence>
<keyword evidence="1" id="KW-0472">Membrane</keyword>
<reference evidence="2" key="1">
    <citation type="journal article" date="2015" name="Nature">
        <title>Complex archaea that bridge the gap between prokaryotes and eukaryotes.</title>
        <authorList>
            <person name="Spang A."/>
            <person name="Saw J.H."/>
            <person name="Jorgensen S.L."/>
            <person name="Zaremba-Niedzwiedzka K."/>
            <person name="Martijn J."/>
            <person name="Lind A.E."/>
            <person name="van Eijk R."/>
            <person name="Schleper C."/>
            <person name="Guy L."/>
            <person name="Ettema T.J."/>
        </authorList>
    </citation>
    <scope>NUCLEOTIDE SEQUENCE</scope>
</reference>
<keyword evidence="1" id="KW-1133">Transmembrane helix</keyword>
<feature type="transmembrane region" description="Helical" evidence="1">
    <location>
        <begin position="22"/>
        <end position="52"/>
    </location>
</feature>
<proteinExistence type="predicted"/>
<name>A0A0F8Y554_9ZZZZ</name>